<evidence type="ECO:0000313" key="5">
    <source>
        <dbReference type="RefSeq" id="XP_054833986.1"/>
    </source>
</evidence>
<dbReference type="PROSITE" id="PS50804">
    <property type="entry name" value="SCAN_BOX"/>
    <property type="match status" value="1"/>
</dbReference>
<reference evidence="5" key="1">
    <citation type="submission" date="2025-08" db="UniProtKB">
        <authorList>
            <consortium name="RefSeq"/>
        </authorList>
    </citation>
    <scope>IDENTIFICATION</scope>
    <source>
        <tissue evidence="5">Blood</tissue>
    </source>
</reference>
<dbReference type="CDD" id="cd07936">
    <property type="entry name" value="SCAN"/>
    <property type="match status" value="1"/>
</dbReference>
<dbReference type="InterPro" id="IPR050916">
    <property type="entry name" value="SCAN-C2H2_zinc_finger"/>
</dbReference>
<dbReference type="PANTHER" id="PTHR45935">
    <property type="entry name" value="PROTEIN ZBED8-RELATED"/>
    <property type="match status" value="1"/>
</dbReference>
<gene>
    <name evidence="5" type="primary">LOC129328743</name>
</gene>
<sequence>MQREALEVPGKVTYRPSTSLEGDRNPIEAMLCESNIASLSRVSPHQVKEEPEEVLAVRWEAQWQEFLKTTESPHSSWASPQLPEKPTPWDNAEAFLASFEQVAVACQWPREEWASRLLPALSGEVEQAFFSLDARDREDFEKVKAAILQGYALCREKLRQRFWHFSYRETEGPRGTYGCLQELCRRWLKVERHSKEQILELLVLERFLTILPPEMQSWVRQCGPETCSQAVALAEDFLLRQLQAKTQEKQVSLEEASGSVSEAGQDPSETEQTELSVGIKEEEGGEANLLEARGWMTIDEGKKYVAEDSKPAESGGMSICKVEKNVSQSLEQENVPVLCGDIYKILFETTVETGVDVGKKCNGEACQISSGCMEIIEIHSNGSPVRKYPVD</sequence>
<evidence type="ECO:0000256" key="1">
    <source>
        <dbReference type="ARBA" id="ARBA00023242"/>
    </source>
</evidence>
<feature type="domain" description="SCAN box" evidence="3">
    <location>
        <begin position="159"/>
        <end position="242"/>
    </location>
</feature>
<proteinExistence type="predicted"/>
<evidence type="ECO:0000313" key="4">
    <source>
        <dbReference type="Proteomes" id="UP001190640"/>
    </source>
</evidence>
<keyword evidence="1" id="KW-0539">Nucleus</keyword>
<dbReference type="SUPFAM" id="SSF47353">
    <property type="entry name" value="Retrovirus capsid dimerization domain-like"/>
    <property type="match status" value="1"/>
</dbReference>
<evidence type="ECO:0000259" key="3">
    <source>
        <dbReference type="PROSITE" id="PS50804"/>
    </source>
</evidence>
<dbReference type="Gene3D" id="1.10.4020.10">
    <property type="entry name" value="DNA breaking-rejoining enzymes"/>
    <property type="match status" value="1"/>
</dbReference>
<keyword evidence="4" id="KW-1185">Reference proteome</keyword>
<accession>A0AA97KX60</accession>
<organism evidence="4 5">
    <name type="scientific">Eublepharis macularius</name>
    <name type="common">Leopard gecko</name>
    <name type="synonym">Cyrtodactylus macularius</name>
    <dbReference type="NCBI Taxonomy" id="481883"/>
    <lineage>
        <taxon>Eukaryota</taxon>
        <taxon>Metazoa</taxon>
        <taxon>Chordata</taxon>
        <taxon>Craniata</taxon>
        <taxon>Vertebrata</taxon>
        <taxon>Euteleostomi</taxon>
        <taxon>Lepidosauria</taxon>
        <taxon>Squamata</taxon>
        <taxon>Bifurcata</taxon>
        <taxon>Gekkota</taxon>
        <taxon>Eublepharidae</taxon>
        <taxon>Eublepharinae</taxon>
        <taxon>Eublepharis</taxon>
    </lineage>
</organism>
<dbReference type="RefSeq" id="XP_054833986.1">
    <property type="nucleotide sequence ID" value="XM_054978011.1"/>
</dbReference>
<dbReference type="SMART" id="SM00431">
    <property type="entry name" value="SCAN"/>
    <property type="match status" value="1"/>
</dbReference>
<dbReference type="Pfam" id="PF02023">
    <property type="entry name" value="SCAN"/>
    <property type="match status" value="1"/>
</dbReference>
<name>A0AA97KX60_EUBMA</name>
<feature type="region of interest" description="Disordered" evidence="2">
    <location>
        <begin position="253"/>
        <end position="280"/>
    </location>
</feature>
<evidence type="ECO:0000256" key="2">
    <source>
        <dbReference type="SAM" id="MobiDB-lite"/>
    </source>
</evidence>
<protein>
    <submittedName>
        <fullName evidence="5">Zinc finger and SCAN domain-containing protein 12-like</fullName>
    </submittedName>
</protein>
<dbReference type="FunFam" id="1.10.4020.10:FF:000001">
    <property type="entry name" value="zinc finger protein 263 isoform X1"/>
    <property type="match status" value="1"/>
</dbReference>
<dbReference type="AlphaFoldDB" id="A0AA97KX60"/>
<dbReference type="InterPro" id="IPR003309">
    <property type="entry name" value="SCAN_dom"/>
</dbReference>
<dbReference type="GeneID" id="129328743"/>
<dbReference type="Proteomes" id="UP001190640">
    <property type="component" value="Chromosome 4"/>
</dbReference>
<feature type="region of interest" description="Disordered" evidence="2">
    <location>
        <begin position="1"/>
        <end position="20"/>
    </location>
</feature>
<dbReference type="InterPro" id="IPR038269">
    <property type="entry name" value="SCAN_sf"/>
</dbReference>
<dbReference type="PANTHER" id="PTHR45935:SF15">
    <property type="entry name" value="SCAN BOX DOMAIN-CONTAINING PROTEIN"/>
    <property type="match status" value="1"/>
</dbReference>
<dbReference type="KEGG" id="emc:129328743"/>